<evidence type="ECO:0000256" key="1">
    <source>
        <dbReference type="SAM" id="Phobius"/>
    </source>
</evidence>
<name>A0A856UM89_9GAMM</name>
<dbReference type="EMBL" id="CP048654">
    <property type="protein sequence ID" value="QOW42629.1"/>
    <property type="molecule type" value="Genomic_DNA"/>
</dbReference>
<reference evidence="2" key="2">
    <citation type="submission" date="2023-10" db="EMBL/GenBank/DDBJ databases">
        <authorList>
            <person name="Sykes E.M.E."/>
            <person name="Khan I.U.H."/>
            <person name="Kumar A."/>
        </authorList>
    </citation>
    <scope>NUCLEOTIDE SEQUENCE</scope>
    <source>
        <strain evidence="2">IK5</strain>
    </source>
</reference>
<evidence type="ECO:0000313" key="4">
    <source>
        <dbReference type="Proteomes" id="UP000593812"/>
    </source>
</evidence>
<keyword evidence="1" id="KW-0812">Transmembrane</keyword>
<feature type="transmembrane region" description="Helical" evidence="1">
    <location>
        <begin position="47"/>
        <end position="64"/>
    </location>
</feature>
<dbReference type="EMBL" id="JAWJYY010000001">
    <property type="protein sequence ID" value="MDV4314460.1"/>
    <property type="molecule type" value="Genomic_DNA"/>
</dbReference>
<sequence>MVNPDQKEMFDVLEKQRQHQLQVDRALKIVIPIVAFLLTVICSNLNIWSTLFTFVVLWVALYAVGIKRLPLWHWVTVILAYCLIDNILSYGSFHSSGFSRQFGSMFIFLGVMGVGRPYFDRWLMKKEH</sequence>
<feature type="transmembrane region" description="Helical" evidence="1">
    <location>
        <begin position="25"/>
        <end position="41"/>
    </location>
</feature>
<dbReference type="Proteomes" id="UP001284654">
    <property type="component" value="Unassembled WGS sequence"/>
</dbReference>
<feature type="transmembrane region" description="Helical" evidence="1">
    <location>
        <begin position="71"/>
        <end position="90"/>
    </location>
</feature>
<keyword evidence="1" id="KW-0472">Membrane</keyword>
<organism evidence="3 4">
    <name type="scientific">Acinetobacter indicus</name>
    <dbReference type="NCBI Taxonomy" id="756892"/>
    <lineage>
        <taxon>Bacteria</taxon>
        <taxon>Pseudomonadati</taxon>
        <taxon>Pseudomonadota</taxon>
        <taxon>Gammaproteobacteria</taxon>
        <taxon>Moraxellales</taxon>
        <taxon>Moraxellaceae</taxon>
        <taxon>Acinetobacter</taxon>
    </lineage>
</organism>
<dbReference type="AlphaFoldDB" id="A0A856UM89"/>
<feature type="transmembrane region" description="Helical" evidence="1">
    <location>
        <begin position="102"/>
        <end position="119"/>
    </location>
</feature>
<keyword evidence="1" id="KW-1133">Transmembrane helix</keyword>
<dbReference type="RefSeq" id="WP_075167837.1">
    <property type="nucleotide sequence ID" value="NZ_CP041291.1"/>
</dbReference>
<protein>
    <submittedName>
        <fullName evidence="3">Uncharacterized protein</fullName>
    </submittedName>
</protein>
<reference evidence="3 4" key="1">
    <citation type="submission" date="2020-02" db="EMBL/GenBank/DDBJ databases">
        <title>Tigecycline-resistant Acinetobacter species from pigs and migratory birds.</title>
        <authorList>
            <person name="Chen C."/>
            <person name="Sun J."/>
            <person name="Liao X.-P."/>
            <person name="Liu Y.-H."/>
        </authorList>
    </citation>
    <scope>NUCLEOTIDE SEQUENCE [LARGE SCALE GENOMIC DNA]</scope>
    <source>
        <strain evidence="3 4">C15_T</strain>
    </source>
</reference>
<evidence type="ECO:0000313" key="2">
    <source>
        <dbReference type="EMBL" id="MDV4314460.1"/>
    </source>
</evidence>
<gene>
    <name evidence="3" type="ORF">G0027_07025</name>
    <name evidence="2" type="ORF">MSG88_01380</name>
</gene>
<accession>A0A856UM89</accession>
<evidence type="ECO:0000313" key="3">
    <source>
        <dbReference type="EMBL" id="QOW42629.1"/>
    </source>
</evidence>
<dbReference type="Proteomes" id="UP000593812">
    <property type="component" value="Chromosome"/>
</dbReference>
<proteinExistence type="predicted"/>